<dbReference type="SUPFAM" id="SSF47203">
    <property type="entry name" value="Acyl-CoA dehydrogenase C-terminal domain-like"/>
    <property type="match status" value="1"/>
</dbReference>
<evidence type="ECO:0000256" key="1">
    <source>
        <dbReference type="ARBA" id="ARBA00001974"/>
    </source>
</evidence>
<dbReference type="GO" id="GO:0003995">
    <property type="term" value="F:acyl-CoA dehydrogenase activity"/>
    <property type="evidence" value="ECO:0007669"/>
    <property type="project" value="InterPro"/>
</dbReference>
<evidence type="ECO:0000256" key="6">
    <source>
        <dbReference type="RuleBase" id="RU362125"/>
    </source>
</evidence>
<dbReference type="Pfam" id="PF00441">
    <property type="entry name" value="Acyl-CoA_dh_1"/>
    <property type="match status" value="1"/>
</dbReference>
<sequence length="384" mass="41747">MLDFRLDEEYEALRKTVQEFAREEVAPVIGEFYEREEFPYEIVAKMGRMGLFGLPFPEEFGGMGGDYFALCLALEELARVDSSVAITLEAGVSLGAMPVHRFGTAEQKAEWLPSLCDATKLGAFGLTEPGGGSDAGALRTTAVLDGDEWVLNGTKAFITNSGTDITGLVTVAAVTGRKENGRAEISAIIVPAGTPGFSVSRKYSKVGWNASDTRELSFQDCRVPAANLLGERGRGYAQFLQTLDEGRVAIAALGVGLAQGCVDECLKYVREREAFGRKIGEYQAIQFKIAEMEARTHTARLAYYQAAAKMLRGEPFKREAAIAKLVSSEAAMDNAREATQIFGGYGFMNEYPVGRFYRDAKILEIGEGTSEVQKMLIARELGLG</sequence>
<gene>
    <name evidence="10" type="ORF">FHS29_006890</name>
</gene>
<dbReference type="Gene3D" id="1.10.540.10">
    <property type="entry name" value="Acyl-CoA dehydrogenase/oxidase, N-terminal domain"/>
    <property type="match status" value="1"/>
</dbReference>
<dbReference type="GO" id="GO:0050660">
    <property type="term" value="F:flavin adenine dinucleotide binding"/>
    <property type="evidence" value="ECO:0007669"/>
    <property type="project" value="InterPro"/>
</dbReference>
<reference evidence="10 11" key="1">
    <citation type="submission" date="2020-08" db="EMBL/GenBank/DDBJ databases">
        <title>Genomic Encyclopedia of Type Strains, Phase III (KMG-III): the genomes of soil and plant-associated and newly described type strains.</title>
        <authorList>
            <person name="Whitman W."/>
        </authorList>
    </citation>
    <scope>NUCLEOTIDE SEQUENCE [LARGE SCALE GENOMIC DNA]</scope>
    <source>
        <strain evidence="10 11">CECT 8640</strain>
    </source>
</reference>
<dbReference type="SUPFAM" id="SSF56645">
    <property type="entry name" value="Acyl-CoA dehydrogenase NM domain-like"/>
    <property type="match status" value="1"/>
</dbReference>
<comment type="similarity">
    <text evidence="2 6">Belongs to the acyl-CoA dehydrogenase family.</text>
</comment>
<dbReference type="FunFam" id="1.20.140.10:FF:000001">
    <property type="entry name" value="Acyl-CoA dehydrogenase"/>
    <property type="match status" value="1"/>
</dbReference>
<dbReference type="Pfam" id="PF02771">
    <property type="entry name" value="Acyl-CoA_dh_N"/>
    <property type="match status" value="1"/>
</dbReference>
<evidence type="ECO:0000256" key="2">
    <source>
        <dbReference type="ARBA" id="ARBA00009347"/>
    </source>
</evidence>
<comment type="caution">
    <text evidence="10">The sequence shown here is derived from an EMBL/GenBank/DDBJ whole genome shotgun (WGS) entry which is preliminary data.</text>
</comment>
<comment type="cofactor">
    <cofactor evidence="1 6">
        <name>FAD</name>
        <dbReference type="ChEBI" id="CHEBI:57692"/>
    </cofactor>
</comment>
<evidence type="ECO:0000313" key="11">
    <source>
        <dbReference type="Proteomes" id="UP000547510"/>
    </source>
</evidence>
<evidence type="ECO:0000259" key="8">
    <source>
        <dbReference type="Pfam" id="PF02770"/>
    </source>
</evidence>
<evidence type="ECO:0000313" key="10">
    <source>
        <dbReference type="EMBL" id="MBB5960267.1"/>
    </source>
</evidence>
<dbReference type="InterPro" id="IPR009100">
    <property type="entry name" value="AcylCoA_DH/oxidase_NM_dom_sf"/>
</dbReference>
<dbReference type="PIRSF" id="PIRSF016578">
    <property type="entry name" value="HsaA"/>
    <property type="match status" value="1"/>
</dbReference>
<dbReference type="AlphaFoldDB" id="A0A841CW71"/>
<dbReference type="FunFam" id="1.10.540.10:FF:000002">
    <property type="entry name" value="Acyl-CoA dehydrogenase FadE19"/>
    <property type="match status" value="1"/>
</dbReference>
<dbReference type="InterPro" id="IPR037069">
    <property type="entry name" value="AcylCoA_DH/ox_N_sf"/>
</dbReference>
<feature type="domain" description="Acyl-CoA dehydrogenase/oxidase C-terminal" evidence="7">
    <location>
        <begin position="233"/>
        <end position="381"/>
    </location>
</feature>
<proteinExistence type="inferred from homology"/>
<keyword evidence="3 6" id="KW-0285">Flavoprotein</keyword>
<organism evidence="10 11">
    <name type="scientific">Saccharothrix tamanrassetensis</name>
    <dbReference type="NCBI Taxonomy" id="1051531"/>
    <lineage>
        <taxon>Bacteria</taxon>
        <taxon>Bacillati</taxon>
        <taxon>Actinomycetota</taxon>
        <taxon>Actinomycetes</taxon>
        <taxon>Pseudonocardiales</taxon>
        <taxon>Pseudonocardiaceae</taxon>
        <taxon>Saccharothrix</taxon>
    </lineage>
</organism>
<dbReference type="Gene3D" id="2.40.110.10">
    <property type="entry name" value="Butyryl-CoA Dehydrogenase, subunit A, domain 2"/>
    <property type="match status" value="1"/>
</dbReference>
<dbReference type="PANTHER" id="PTHR43884:SF12">
    <property type="entry name" value="ISOVALERYL-COA DEHYDROGENASE, MITOCHONDRIAL-RELATED"/>
    <property type="match status" value="1"/>
</dbReference>
<dbReference type="InterPro" id="IPR046373">
    <property type="entry name" value="Acyl-CoA_Oxase/DH_mid-dom_sf"/>
</dbReference>
<feature type="domain" description="Acyl-CoA dehydrogenase/oxidase N-terminal" evidence="9">
    <location>
        <begin position="8"/>
        <end position="117"/>
    </location>
</feature>
<keyword evidence="11" id="KW-1185">Reference proteome</keyword>
<accession>A0A841CW71</accession>
<dbReference type="PROSITE" id="PS00073">
    <property type="entry name" value="ACYL_COA_DH_2"/>
    <property type="match status" value="1"/>
</dbReference>
<feature type="domain" description="Acyl-CoA oxidase/dehydrogenase middle" evidence="8">
    <location>
        <begin position="123"/>
        <end position="221"/>
    </location>
</feature>
<dbReference type="Gene3D" id="1.20.140.10">
    <property type="entry name" value="Butyryl-CoA Dehydrogenase, subunit A, domain 3"/>
    <property type="match status" value="1"/>
</dbReference>
<evidence type="ECO:0000259" key="7">
    <source>
        <dbReference type="Pfam" id="PF00441"/>
    </source>
</evidence>
<dbReference type="FunFam" id="2.40.110.10:FF:000009">
    <property type="entry name" value="Acyl-CoA dehydrogenase"/>
    <property type="match status" value="1"/>
</dbReference>
<dbReference type="InterPro" id="IPR006089">
    <property type="entry name" value="Acyl-CoA_DH_CS"/>
</dbReference>
<protein>
    <submittedName>
        <fullName evidence="10">Alkylation response protein AidB-like acyl-CoA dehydrogenase</fullName>
    </submittedName>
</protein>
<evidence type="ECO:0000256" key="3">
    <source>
        <dbReference type="ARBA" id="ARBA00022630"/>
    </source>
</evidence>
<dbReference type="InterPro" id="IPR013786">
    <property type="entry name" value="AcylCoA_DH/ox_N"/>
</dbReference>
<keyword evidence="5 6" id="KW-0560">Oxidoreductase</keyword>
<dbReference type="EMBL" id="JACHJN010000015">
    <property type="protein sequence ID" value="MBB5960267.1"/>
    <property type="molecule type" value="Genomic_DNA"/>
</dbReference>
<dbReference type="InterPro" id="IPR006091">
    <property type="entry name" value="Acyl-CoA_Oxase/DH_mid-dom"/>
</dbReference>
<dbReference type="Pfam" id="PF02770">
    <property type="entry name" value="Acyl-CoA_dh_M"/>
    <property type="match status" value="1"/>
</dbReference>
<evidence type="ECO:0000256" key="4">
    <source>
        <dbReference type="ARBA" id="ARBA00022827"/>
    </source>
</evidence>
<evidence type="ECO:0000256" key="5">
    <source>
        <dbReference type="ARBA" id="ARBA00023002"/>
    </source>
</evidence>
<dbReference type="InterPro" id="IPR009075">
    <property type="entry name" value="AcylCo_DH/oxidase_C"/>
</dbReference>
<name>A0A841CW71_9PSEU</name>
<dbReference type="RefSeq" id="WP_184698344.1">
    <property type="nucleotide sequence ID" value="NZ_JACHJN010000015.1"/>
</dbReference>
<keyword evidence="4 6" id="KW-0274">FAD</keyword>
<dbReference type="Proteomes" id="UP000547510">
    <property type="component" value="Unassembled WGS sequence"/>
</dbReference>
<dbReference type="PROSITE" id="PS00072">
    <property type="entry name" value="ACYL_COA_DH_1"/>
    <property type="match status" value="1"/>
</dbReference>
<evidence type="ECO:0000259" key="9">
    <source>
        <dbReference type="Pfam" id="PF02771"/>
    </source>
</evidence>
<dbReference type="PANTHER" id="PTHR43884">
    <property type="entry name" value="ACYL-COA DEHYDROGENASE"/>
    <property type="match status" value="1"/>
</dbReference>
<dbReference type="InterPro" id="IPR036250">
    <property type="entry name" value="AcylCo_DH-like_C"/>
</dbReference>